<evidence type="ECO:0000313" key="2">
    <source>
        <dbReference type="Proteomes" id="UP000323956"/>
    </source>
</evidence>
<dbReference type="EMBL" id="FTMK01000003">
    <property type="protein sequence ID" value="SIQ05155.1"/>
    <property type="molecule type" value="Genomic_DNA"/>
</dbReference>
<dbReference type="PANTHER" id="PTHR34129">
    <property type="entry name" value="BLR1139 PROTEIN"/>
    <property type="match status" value="1"/>
</dbReference>
<dbReference type="RefSeq" id="WP_149764636.1">
    <property type="nucleotide sequence ID" value="NZ_FTMK01000003.1"/>
</dbReference>
<gene>
    <name evidence="1" type="ORF">SAMN05421641_10365</name>
</gene>
<accession>A0A1N6PLC0</accession>
<dbReference type="Gene3D" id="3.20.170.20">
    <property type="entry name" value="Protein of unknown function DUF952"/>
    <property type="match status" value="1"/>
</dbReference>
<dbReference type="SUPFAM" id="SSF56399">
    <property type="entry name" value="ADP-ribosylation"/>
    <property type="match status" value="1"/>
</dbReference>
<dbReference type="AlphaFoldDB" id="A0A1N6PLC0"/>
<sequence length="124" mass="13583">MTLDGPHGATHETVMLVYKIFRTYEFQALQQQGRSDGAPVDLADGYVHLSTAAQLPETLARHFAGEAGLHLLALDADALPDLRWEPSRGGDLFPHLYRELRLGDVVWSRPLSLGPAGHDLGELS</sequence>
<dbReference type="Pfam" id="PF06108">
    <property type="entry name" value="DUF952"/>
    <property type="match status" value="1"/>
</dbReference>
<dbReference type="PANTHER" id="PTHR34129:SF1">
    <property type="entry name" value="DUF952 DOMAIN-CONTAINING PROTEIN"/>
    <property type="match status" value="1"/>
</dbReference>
<organism evidence="1 2">
    <name type="scientific">Paracoccus thiocyanatus</name>
    <dbReference type="NCBI Taxonomy" id="34006"/>
    <lineage>
        <taxon>Bacteria</taxon>
        <taxon>Pseudomonadati</taxon>
        <taxon>Pseudomonadota</taxon>
        <taxon>Alphaproteobacteria</taxon>
        <taxon>Rhodobacterales</taxon>
        <taxon>Paracoccaceae</taxon>
        <taxon>Paracoccus</taxon>
    </lineage>
</organism>
<reference evidence="1 2" key="1">
    <citation type="submission" date="2017-01" db="EMBL/GenBank/DDBJ databases">
        <authorList>
            <person name="Varghese N."/>
            <person name="Submissions S."/>
        </authorList>
    </citation>
    <scope>NUCLEOTIDE SEQUENCE [LARGE SCALE GENOMIC DNA]</scope>
    <source>
        <strain evidence="1 2">ATCC 700171</strain>
    </source>
</reference>
<evidence type="ECO:0000313" key="1">
    <source>
        <dbReference type="EMBL" id="SIQ05155.1"/>
    </source>
</evidence>
<protein>
    <submittedName>
        <fullName evidence="1">Uncharacterized conserved protein, DUF952 family</fullName>
    </submittedName>
</protein>
<dbReference type="InterPro" id="IPR009297">
    <property type="entry name" value="DUF952"/>
</dbReference>
<name>A0A1N6PLC0_9RHOB</name>
<dbReference type="Proteomes" id="UP000323956">
    <property type="component" value="Unassembled WGS sequence"/>
</dbReference>
<proteinExistence type="predicted"/>
<dbReference type="OrthoDB" id="9799937at2"/>